<gene>
    <name evidence="1" type="ORF">BV25DRAFT_1917380</name>
</gene>
<accession>A0ACB8SWR3</accession>
<reference evidence="1" key="2">
    <citation type="journal article" date="2022" name="New Phytol.">
        <title>Evolutionary transition to the ectomycorrhizal habit in the genomes of a hyperdiverse lineage of mushroom-forming fungi.</title>
        <authorList>
            <person name="Looney B."/>
            <person name="Miyauchi S."/>
            <person name="Morin E."/>
            <person name="Drula E."/>
            <person name="Courty P.E."/>
            <person name="Kohler A."/>
            <person name="Kuo A."/>
            <person name="LaButti K."/>
            <person name="Pangilinan J."/>
            <person name="Lipzen A."/>
            <person name="Riley R."/>
            <person name="Andreopoulos W."/>
            <person name="He G."/>
            <person name="Johnson J."/>
            <person name="Nolan M."/>
            <person name="Tritt A."/>
            <person name="Barry K.W."/>
            <person name="Grigoriev I.V."/>
            <person name="Nagy L.G."/>
            <person name="Hibbett D."/>
            <person name="Henrissat B."/>
            <person name="Matheny P.B."/>
            <person name="Labbe J."/>
            <person name="Martin F.M."/>
        </authorList>
    </citation>
    <scope>NUCLEOTIDE SEQUENCE</scope>
    <source>
        <strain evidence="1">HHB10654</strain>
    </source>
</reference>
<evidence type="ECO:0000313" key="2">
    <source>
        <dbReference type="Proteomes" id="UP000814140"/>
    </source>
</evidence>
<keyword evidence="2" id="KW-1185">Reference proteome</keyword>
<comment type="caution">
    <text evidence="1">The sequence shown here is derived from an EMBL/GenBank/DDBJ whole genome shotgun (WGS) entry which is preliminary data.</text>
</comment>
<protein>
    <submittedName>
        <fullName evidence="1">MFS polyamine transporter</fullName>
    </submittedName>
</protein>
<organism evidence="1 2">
    <name type="scientific">Artomyces pyxidatus</name>
    <dbReference type="NCBI Taxonomy" id="48021"/>
    <lineage>
        <taxon>Eukaryota</taxon>
        <taxon>Fungi</taxon>
        <taxon>Dikarya</taxon>
        <taxon>Basidiomycota</taxon>
        <taxon>Agaricomycotina</taxon>
        <taxon>Agaricomycetes</taxon>
        <taxon>Russulales</taxon>
        <taxon>Auriscalpiaceae</taxon>
        <taxon>Artomyces</taxon>
    </lineage>
</organism>
<proteinExistence type="predicted"/>
<evidence type="ECO:0000313" key="1">
    <source>
        <dbReference type="EMBL" id="KAI0060824.1"/>
    </source>
</evidence>
<reference evidence="1" key="1">
    <citation type="submission" date="2021-03" db="EMBL/GenBank/DDBJ databases">
        <authorList>
            <consortium name="DOE Joint Genome Institute"/>
            <person name="Ahrendt S."/>
            <person name="Looney B.P."/>
            <person name="Miyauchi S."/>
            <person name="Morin E."/>
            <person name="Drula E."/>
            <person name="Courty P.E."/>
            <person name="Chicoki N."/>
            <person name="Fauchery L."/>
            <person name="Kohler A."/>
            <person name="Kuo A."/>
            <person name="Labutti K."/>
            <person name="Pangilinan J."/>
            <person name="Lipzen A."/>
            <person name="Riley R."/>
            <person name="Andreopoulos W."/>
            <person name="He G."/>
            <person name="Johnson J."/>
            <person name="Barry K.W."/>
            <person name="Grigoriev I.V."/>
            <person name="Nagy L."/>
            <person name="Hibbett D."/>
            <person name="Henrissat B."/>
            <person name="Matheny P.B."/>
            <person name="Labbe J."/>
            <person name="Martin F."/>
        </authorList>
    </citation>
    <scope>NUCLEOTIDE SEQUENCE</scope>
    <source>
        <strain evidence="1">HHB10654</strain>
    </source>
</reference>
<dbReference type="Proteomes" id="UP000814140">
    <property type="component" value="Unassembled WGS sequence"/>
</dbReference>
<name>A0ACB8SWR3_9AGAM</name>
<sequence length="532" mass="59009">MSSAAPSPTPTIVEARQSRTSLAQEIQRDEARIEKYGGDDPEDPPPKSPVSSQIKEETFDANLVTWDGDNDPENPQNWSRAYKWFVTFVVAYLTVDVTFASSSPTAALTFIARDLHAAPEVTYLITTLFLLGYVVGPIFWGPGSEMFGRRPVTVVTMTLYTLFHLGQALATDMTTLLVTRFFAGFFACAPLINSGGVLADVWDPVGRGPATSVLFTTIFLGPALGPLIGGFVTESYLGWRWVFWVMMIFAGSCTVVGIAFQPETYAPVILARKARRLRKADPVGNKHLYAESERADWSIRAVLHRTIFRPFQMLVKELILVLVTVYLSIVYGVIYALFEAFPVIFIQKRGLTISQDGIIFLGVGLGAALGALLNLYFTRQYPQLMKSWRGFPPPEERLFGAMAGGILLIISIFWLGWTGQYPSVPWYVPMLSTILIGISINLVFMSFLSYLVDTYLMYAASAFAAHTMMGVNWACTLLGLISVLMAPMPFLFYKYGARIRESSTFAPCIDLKIGKEIEAERRAQKELGLEGV</sequence>
<dbReference type="EMBL" id="MU277216">
    <property type="protein sequence ID" value="KAI0060824.1"/>
    <property type="molecule type" value="Genomic_DNA"/>
</dbReference>